<dbReference type="Pfam" id="PF23570">
    <property type="entry name" value="PHD_P300"/>
    <property type="match status" value="1"/>
</dbReference>
<dbReference type="CDD" id="cd15802">
    <property type="entry name" value="RING_CBP-p300"/>
    <property type="match status" value="1"/>
</dbReference>
<name>A0ABM1C1Z0_LIMPO</name>
<dbReference type="PROSITE" id="PS00633">
    <property type="entry name" value="BROMODOMAIN_1"/>
    <property type="match status" value="1"/>
</dbReference>
<evidence type="ECO:0000256" key="8">
    <source>
        <dbReference type="ARBA" id="ARBA00023163"/>
    </source>
</evidence>
<feature type="compositionally biased region" description="Polar residues" evidence="12">
    <location>
        <begin position="166"/>
        <end position="192"/>
    </location>
</feature>
<dbReference type="Pfam" id="PF00439">
    <property type="entry name" value="Bromodomain"/>
    <property type="match status" value="1"/>
</dbReference>
<evidence type="ECO:0000256" key="10">
    <source>
        <dbReference type="ARBA" id="ARBA00048017"/>
    </source>
</evidence>
<feature type="compositionally biased region" description="Low complexity" evidence="12">
    <location>
        <begin position="91"/>
        <end position="128"/>
    </location>
</feature>
<feature type="compositionally biased region" description="Polar residues" evidence="12">
    <location>
        <begin position="129"/>
        <end position="150"/>
    </location>
</feature>
<keyword evidence="14" id="KW-1185">Reference proteome</keyword>
<feature type="compositionally biased region" description="Low complexity" evidence="12">
    <location>
        <begin position="54"/>
        <end position="80"/>
    </location>
</feature>
<dbReference type="InterPro" id="IPR001487">
    <property type="entry name" value="Bromodomain"/>
</dbReference>
<feature type="compositionally biased region" description="Polar residues" evidence="12">
    <location>
        <begin position="1"/>
        <end position="30"/>
    </location>
</feature>
<evidence type="ECO:0000256" key="12">
    <source>
        <dbReference type="SAM" id="MobiDB-lite"/>
    </source>
</evidence>
<dbReference type="InterPro" id="IPR038547">
    <property type="entry name" value="RING_CBP-p300_sf"/>
</dbReference>
<evidence type="ECO:0000313" key="14">
    <source>
        <dbReference type="Proteomes" id="UP000694941"/>
    </source>
</evidence>
<comment type="function">
    <text evidence="1">Acetyltransferase enzyme. Acetylates histones, giving a specific tag for transcriptional activation.</text>
</comment>
<organism evidence="14 15">
    <name type="scientific">Limulus polyphemus</name>
    <name type="common">Atlantic horseshoe crab</name>
    <dbReference type="NCBI Taxonomy" id="6850"/>
    <lineage>
        <taxon>Eukaryota</taxon>
        <taxon>Metazoa</taxon>
        <taxon>Ecdysozoa</taxon>
        <taxon>Arthropoda</taxon>
        <taxon>Chelicerata</taxon>
        <taxon>Merostomata</taxon>
        <taxon>Xiphosura</taxon>
        <taxon>Limulidae</taxon>
        <taxon>Limulus</taxon>
    </lineage>
</organism>
<gene>
    <name evidence="15" type="primary">LOC106476721</name>
</gene>
<keyword evidence="5" id="KW-0156">Chromatin regulator</keyword>
<dbReference type="Gene3D" id="1.20.920.10">
    <property type="entry name" value="Bromodomain-like"/>
    <property type="match status" value="1"/>
</dbReference>
<feature type="region of interest" description="Disordered" evidence="12">
    <location>
        <begin position="1"/>
        <end position="151"/>
    </location>
</feature>
<dbReference type="InterPro" id="IPR056484">
    <property type="entry name" value="PHD_P300"/>
</dbReference>
<comment type="catalytic activity">
    <reaction evidence="10">
        <text>L-lysyl-[protein] + acetyl-CoA = N(6)-acetyl-L-lysyl-[protein] + CoA + H(+)</text>
        <dbReference type="Rhea" id="RHEA:45948"/>
        <dbReference type="Rhea" id="RHEA-COMP:9752"/>
        <dbReference type="Rhea" id="RHEA-COMP:10731"/>
        <dbReference type="ChEBI" id="CHEBI:15378"/>
        <dbReference type="ChEBI" id="CHEBI:29969"/>
        <dbReference type="ChEBI" id="CHEBI:57287"/>
        <dbReference type="ChEBI" id="CHEBI:57288"/>
        <dbReference type="ChEBI" id="CHEBI:61930"/>
        <dbReference type="EC" id="2.3.1.48"/>
    </reaction>
</comment>
<dbReference type="InterPro" id="IPR013178">
    <property type="entry name" value="Histone_AcTrfase_Rtt109/CBP"/>
</dbReference>
<feature type="region of interest" description="Disordered" evidence="12">
    <location>
        <begin position="166"/>
        <end position="193"/>
    </location>
</feature>
<feature type="non-terminal residue" evidence="15">
    <location>
        <position position="542"/>
    </location>
</feature>
<dbReference type="PROSITE" id="PS50014">
    <property type="entry name" value="BROMODOMAIN_2"/>
    <property type="match status" value="1"/>
</dbReference>
<evidence type="ECO:0000256" key="2">
    <source>
        <dbReference type="ARBA" id="ARBA00004123"/>
    </source>
</evidence>
<dbReference type="GeneID" id="106476721"/>
<evidence type="ECO:0000256" key="1">
    <source>
        <dbReference type="ARBA" id="ARBA00002581"/>
    </source>
</evidence>
<evidence type="ECO:0000313" key="15">
    <source>
        <dbReference type="RefSeq" id="XP_013792808.1"/>
    </source>
</evidence>
<keyword evidence="4" id="KW-0808">Transferase</keyword>
<feature type="compositionally biased region" description="Basic and acidic residues" evidence="12">
    <location>
        <begin position="249"/>
        <end position="260"/>
    </location>
</feature>
<keyword evidence="7 11" id="KW-0103">Bromodomain</keyword>
<comment type="subcellular location">
    <subcellularLocation>
        <location evidence="2">Nucleus</location>
    </subcellularLocation>
</comment>
<dbReference type="SUPFAM" id="SSF57903">
    <property type="entry name" value="FYVE/PHD zinc finger"/>
    <property type="match status" value="1"/>
</dbReference>
<dbReference type="Gene3D" id="3.30.40.10">
    <property type="entry name" value="Zinc/RING finger domain, C3HC4 (zinc finger)"/>
    <property type="match status" value="1"/>
</dbReference>
<keyword evidence="9" id="KW-0539">Nucleus</keyword>
<dbReference type="Proteomes" id="UP000694941">
    <property type="component" value="Unplaced"/>
</dbReference>
<reference evidence="15" key="1">
    <citation type="submission" date="2025-08" db="UniProtKB">
        <authorList>
            <consortium name="RefSeq"/>
        </authorList>
    </citation>
    <scope>IDENTIFICATION</scope>
    <source>
        <tissue evidence="15">Muscle</tissue>
    </source>
</reference>
<dbReference type="CDD" id="cd05495">
    <property type="entry name" value="Bromo_cbp_like"/>
    <property type="match status" value="1"/>
</dbReference>
<dbReference type="Pfam" id="PF06001">
    <property type="entry name" value="RING_CBP-p300"/>
    <property type="match status" value="1"/>
</dbReference>
<evidence type="ECO:0000256" key="4">
    <source>
        <dbReference type="ARBA" id="ARBA00022679"/>
    </source>
</evidence>
<accession>A0ABM1C1Z0</accession>
<dbReference type="InterPro" id="IPR018359">
    <property type="entry name" value="Bromodomain_CS"/>
</dbReference>
<dbReference type="PANTHER" id="PTHR13808">
    <property type="entry name" value="CBP/P300-RELATED"/>
    <property type="match status" value="1"/>
</dbReference>
<keyword evidence="6" id="KW-0805">Transcription regulation</keyword>
<dbReference type="InterPro" id="IPR011011">
    <property type="entry name" value="Znf_FYVE_PHD"/>
</dbReference>
<dbReference type="InterPro" id="IPR036427">
    <property type="entry name" value="Bromodomain-like_sf"/>
</dbReference>
<proteinExistence type="predicted"/>
<dbReference type="InterPro" id="IPR013083">
    <property type="entry name" value="Znf_RING/FYVE/PHD"/>
</dbReference>
<dbReference type="SMART" id="SM00297">
    <property type="entry name" value="BROMO"/>
    <property type="match status" value="1"/>
</dbReference>
<feature type="compositionally biased region" description="Polar residues" evidence="12">
    <location>
        <begin position="234"/>
        <end position="246"/>
    </location>
</feature>
<evidence type="ECO:0000256" key="3">
    <source>
        <dbReference type="ARBA" id="ARBA00013184"/>
    </source>
</evidence>
<evidence type="ECO:0000259" key="13">
    <source>
        <dbReference type="PROSITE" id="PS50014"/>
    </source>
</evidence>
<dbReference type="PANTHER" id="PTHR13808:SF1">
    <property type="entry name" value="HISTONE ACETYLTRANSFERASE"/>
    <property type="match status" value="1"/>
</dbReference>
<feature type="non-terminal residue" evidence="15">
    <location>
        <position position="1"/>
    </location>
</feature>
<dbReference type="SUPFAM" id="SSF47370">
    <property type="entry name" value="Bromodomain"/>
    <property type="match status" value="1"/>
</dbReference>
<sequence>MVPPQQENQLIGQSGQMEITSPVYSNTRSPASRMHIQEQPQSSQVSGKHLPGLSPQMIPSSPSQPQSIPQSSTPQPQSNQTLIQQPPRAASVPGTTRSRPSTPSTPQSFQKQLQHLQESQQKQQQSKQIGSPFSQVSTPQGFSVTSNSEGVASKKDIMCTVTCSSTTQNVSKTDSPSITSAPSVQVTTSATSEIKMEVDTTEIKEGKAEIKQDSKTPKCEKGIKVEIKQEPIDDSSTSGYVSSECSATMKEEPVSVKEESSTPVSSANNGELPNLTSDVKPDLSEAAQPPPKPKPNKKVFKPDELRQALMPTLEKLYRQDPESLPFRQPVDPQLLQIPDYFDIIRKPMDLSTIKRKLDTGQYQDPWQYVDDLWLMFDNAWLYNRKTSRVYRYCTKLAEVFEQEIDPVMQSLGYCCGRKYVFQPQVLCCYGKQLCTIPRDAKYWSYQNRYTYCQRCFAEIQGDTVTLGDDPTAPQTTIPKDQFEEMKNDHLEIEPFVECMECGRKLHQICVVYSENIWPEGFVCDNCLKTQGKKRKENKFSSK</sequence>
<evidence type="ECO:0000256" key="9">
    <source>
        <dbReference type="ARBA" id="ARBA00023242"/>
    </source>
</evidence>
<dbReference type="InterPro" id="IPR010303">
    <property type="entry name" value="RING_CBP-p300"/>
</dbReference>
<dbReference type="Gene3D" id="2.10.110.40">
    <property type="match status" value="1"/>
</dbReference>
<dbReference type="RefSeq" id="XP_013792808.1">
    <property type="nucleotide sequence ID" value="XM_013937354.1"/>
</dbReference>
<evidence type="ECO:0000256" key="5">
    <source>
        <dbReference type="ARBA" id="ARBA00022853"/>
    </source>
</evidence>
<feature type="region of interest" description="Disordered" evidence="12">
    <location>
        <begin position="205"/>
        <end position="303"/>
    </location>
</feature>
<evidence type="ECO:0000256" key="11">
    <source>
        <dbReference type="PROSITE-ProRule" id="PRU00035"/>
    </source>
</evidence>
<protein>
    <recommendedName>
        <fullName evidence="3">histone acetyltransferase</fullName>
        <ecNumber evidence="3">2.3.1.48</ecNumber>
    </recommendedName>
</protein>
<evidence type="ECO:0000256" key="7">
    <source>
        <dbReference type="ARBA" id="ARBA00023117"/>
    </source>
</evidence>
<keyword evidence="8" id="KW-0804">Transcription</keyword>
<feature type="compositionally biased region" description="Basic and acidic residues" evidence="12">
    <location>
        <begin position="205"/>
        <end position="231"/>
    </location>
</feature>
<dbReference type="PRINTS" id="PR00503">
    <property type="entry name" value="BROMODOMAIN"/>
</dbReference>
<feature type="domain" description="Bromo" evidence="13">
    <location>
        <begin position="318"/>
        <end position="390"/>
    </location>
</feature>
<feature type="compositionally biased region" description="Polar residues" evidence="12">
    <location>
        <begin position="267"/>
        <end position="277"/>
    </location>
</feature>
<evidence type="ECO:0000256" key="6">
    <source>
        <dbReference type="ARBA" id="ARBA00023015"/>
    </source>
</evidence>
<dbReference type="EC" id="2.3.1.48" evidence="3"/>